<feature type="region of interest" description="Disordered" evidence="5">
    <location>
        <begin position="1026"/>
        <end position="1046"/>
    </location>
</feature>
<dbReference type="SUPFAM" id="SSF48403">
    <property type="entry name" value="Ankyrin repeat"/>
    <property type="match status" value="2"/>
</dbReference>
<dbReference type="PROSITE" id="PS00028">
    <property type="entry name" value="ZINC_FINGER_C2H2_1"/>
    <property type="match status" value="2"/>
</dbReference>
<feature type="repeat" description="ANK" evidence="3">
    <location>
        <begin position="392"/>
        <end position="424"/>
    </location>
</feature>
<dbReference type="InterPro" id="IPR002110">
    <property type="entry name" value="Ankyrin_rpt"/>
</dbReference>
<proteinExistence type="predicted"/>
<dbReference type="PROSITE" id="PS50157">
    <property type="entry name" value="ZINC_FINGER_C2H2_2"/>
    <property type="match status" value="2"/>
</dbReference>
<protein>
    <recommendedName>
        <fullName evidence="6">C2H2-type domain-containing protein</fullName>
    </recommendedName>
</protein>
<evidence type="ECO:0000313" key="9">
    <source>
        <dbReference type="Proteomes" id="UP000630445"/>
    </source>
</evidence>
<dbReference type="Proteomes" id="UP000630445">
    <property type="component" value="Unassembled WGS sequence"/>
</dbReference>
<dbReference type="Pfam" id="PF00023">
    <property type="entry name" value="Ank"/>
    <property type="match status" value="1"/>
</dbReference>
<keyword evidence="4" id="KW-0862">Zinc</keyword>
<feature type="region of interest" description="Disordered" evidence="5">
    <location>
        <begin position="920"/>
        <end position="972"/>
    </location>
</feature>
<sequence>MDPLTWIGAISGVLQIAQVISQTTAGLVKLKGRFSNADLTIQSLIGELSIIESALTHLEDWAKFNARGRTKSEEYIEGLNVALDGCRTVMEVLSEEVASLVQNIAGQDSVVGFRARVKVVWNEDVMRGHQERLHAQVVALQLLLQACQCRSSSEQVELLRRAENRQIIKKVAEDTATIRSSSYAGSQAHGSSWSFYQPSVSNVASDLDRVLASSPSIRSAGQHFRSKSDIDEGYASAATTSRSFSQTDSFSLPLRPNDSIVMRNGHSTSVTVQQAPRQYSQSQVRRSQSDSKPPSSARPPLGSKREKIRSVFRQFSRSSLTSSSSRSPGLSPTASRAARAVDAKDLKTSIDLTTPEGATAPLIVKLAQSGGLADIEMLIESGHGVDTRHLNTRRTALLVAAHCGNEAVVNLLIQKNARLDAVDAWGSTALHLAASRGHCDVLQLLLLEQLDTEAQDAQGRTALWLAAGRGQLEATRLLIAYHAKVNVRAEHHMTPLHTAAKRGDEAIVELLISCGADLEARDGAMMTALHYACEEGHVGVAKLLLDNKANINTPGSDRRTPLICAAAMGRFQVAQELLRRKASTQCVDDASMTAVHWAAFNGHIDIVDLLSQKKGVLTATNKLGRTALHLAAMNSRFAVIELLVRKGVPVDARCLDGLTPLHYACLANSIEIARLLLISNANIEAQTEINQQRPIHIAAARGSMNILNLLCDKGASLEARDAKGDRALGVACRHGHAAAVQNLLGRGCPLYLAYETRPQEDSPLCVAAMGGHLPVVSLLLQHGASVVRRDESGWQPHHYAAYYGHPDVLALLLQRGPASANDGTCFGLDAAGIGFAPHAIISEERKEQVRRLLHRDSRQAAQTQILVSRTPQAVGETFHDTAIAPQLSLTTRSPEPFAEPSAMAPQELPVTLEQGLPASRSATPEHMRGGSTSIGLGSNPSQSRQFEATVQSSSSGRTSRQPEPSVSHTGSTSEPWFDYSLPYWRGSPVSVVHETETEVEVLAPQPGRRSASGLPLLSTFNSVDPVRESTGMESDSESSSSVYTAREGGIPQQVELRRLSTCRAFKDDMTSFSINSHPDPIIPLSQPFKMAPIGRYVVGDRYSYYGSEYTCTLCRSQFDDFSDAEEHCREDHSCGIIFALSANPTFPSQSDLEDHMHEEHYFCKPCKRYFESGYDVDRHDIKYHNMCDICRRYFSNENELRMHQRTHDARDEGCFGCSRGFGSFSAMLIHLEAGTCSKNVSLSDIHDMAFECYQAKKYTRSRNDYCLYFCPEPGCQRTFRFPSALYQHVETSPSCDHLLQMPNCLAKLRHFIWLRV</sequence>
<name>A0A8H6UH26_9EURO</name>
<feature type="repeat" description="ANK" evidence="3">
    <location>
        <begin position="792"/>
        <end position="816"/>
    </location>
</feature>
<dbReference type="PROSITE" id="PS50297">
    <property type="entry name" value="ANK_REP_REGION"/>
    <property type="match status" value="10"/>
</dbReference>
<accession>A0A8H6UH26</accession>
<feature type="compositionally biased region" description="Low complexity" evidence="5">
    <location>
        <begin position="316"/>
        <end position="335"/>
    </location>
</feature>
<dbReference type="InterPro" id="IPR051165">
    <property type="entry name" value="Multifunctional_ANK_Repeat"/>
</dbReference>
<dbReference type="PRINTS" id="PR01415">
    <property type="entry name" value="ANKYRIN"/>
</dbReference>
<dbReference type="InterPro" id="IPR013087">
    <property type="entry name" value="Znf_C2H2_type"/>
</dbReference>
<dbReference type="PROSITE" id="PS50088">
    <property type="entry name" value="ANK_REPEAT"/>
    <property type="match status" value="10"/>
</dbReference>
<feature type="domain" description="C2H2-type" evidence="6">
    <location>
        <begin position="1268"/>
        <end position="1302"/>
    </location>
</feature>
<dbReference type="OrthoDB" id="194358at2759"/>
<feature type="repeat" description="ANK" evidence="3">
    <location>
        <begin position="491"/>
        <end position="523"/>
    </location>
</feature>
<dbReference type="Proteomes" id="UP000662466">
    <property type="component" value="Unassembled WGS sequence"/>
</dbReference>
<evidence type="ECO:0000256" key="2">
    <source>
        <dbReference type="ARBA" id="ARBA00023043"/>
    </source>
</evidence>
<evidence type="ECO:0000259" key="6">
    <source>
        <dbReference type="PROSITE" id="PS50157"/>
    </source>
</evidence>
<evidence type="ECO:0000256" key="1">
    <source>
        <dbReference type="ARBA" id="ARBA00022737"/>
    </source>
</evidence>
<evidence type="ECO:0000256" key="5">
    <source>
        <dbReference type="SAM" id="MobiDB-lite"/>
    </source>
</evidence>
<dbReference type="Pfam" id="PF12796">
    <property type="entry name" value="Ank_2"/>
    <property type="match status" value="5"/>
</dbReference>
<dbReference type="SMART" id="SM00248">
    <property type="entry name" value="ANK"/>
    <property type="match status" value="13"/>
</dbReference>
<feature type="compositionally biased region" description="Low complexity" evidence="5">
    <location>
        <begin position="277"/>
        <end position="286"/>
    </location>
</feature>
<dbReference type="Gene3D" id="1.25.40.20">
    <property type="entry name" value="Ankyrin repeat-containing domain"/>
    <property type="match status" value="4"/>
</dbReference>
<keyword evidence="4" id="KW-0863">Zinc-finger</keyword>
<feature type="compositionally biased region" description="Low complexity" evidence="5">
    <location>
        <begin position="1028"/>
        <end position="1041"/>
    </location>
</feature>
<dbReference type="SMART" id="SM00355">
    <property type="entry name" value="ZnF_C2H2"/>
    <property type="match status" value="4"/>
</dbReference>
<feature type="repeat" description="ANK" evidence="3">
    <location>
        <begin position="458"/>
        <end position="490"/>
    </location>
</feature>
<dbReference type="EMBL" id="JACBAF010002173">
    <property type="protein sequence ID" value="KAF7165224.1"/>
    <property type="molecule type" value="Genomic_DNA"/>
</dbReference>
<feature type="repeat" description="ANK" evidence="3">
    <location>
        <begin position="759"/>
        <end position="791"/>
    </location>
</feature>
<evidence type="ECO:0000313" key="8">
    <source>
        <dbReference type="EMBL" id="KAF7165224.1"/>
    </source>
</evidence>
<dbReference type="Gene3D" id="3.30.160.60">
    <property type="entry name" value="Classic Zinc Finger"/>
    <property type="match status" value="1"/>
</dbReference>
<keyword evidence="4" id="KW-0479">Metal-binding</keyword>
<feature type="repeat" description="ANK" evidence="3">
    <location>
        <begin position="656"/>
        <end position="688"/>
    </location>
</feature>
<dbReference type="GO" id="GO:0008270">
    <property type="term" value="F:zinc ion binding"/>
    <property type="evidence" value="ECO:0007669"/>
    <property type="project" value="UniProtKB-KW"/>
</dbReference>
<reference evidence="7" key="1">
    <citation type="submission" date="2020-06" db="EMBL/GenBank/DDBJ databases">
        <title>Draft genome sequences of strains closely related to Aspergillus parafelis and Aspergillus hiratsukae.</title>
        <authorList>
            <person name="Dos Santos R.A.C."/>
            <person name="Rivero-Menendez O."/>
            <person name="Steenwyk J.L."/>
            <person name="Mead M.E."/>
            <person name="Goldman G.H."/>
            <person name="Alastruey-Izquierdo A."/>
            <person name="Rokas A."/>
        </authorList>
    </citation>
    <scope>NUCLEOTIDE SEQUENCE</scope>
    <source>
        <strain evidence="7">CNM-CM5793</strain>
        <strain evidence="8">CNM-CM6106</strain>
    </source>
</reference>
<evidence type="ECO:0000313" key="7">
    <source>
        <dbReference type="EMBL" id="KAF7125516.1"/>
    </source>
</evidence>
<dbReference type="InterPro" id="IPR036770">
    <property type="entry name" value="Ankyrin_rpt-contain_sf"/>
</dbReference>
<keyword evidence="9" id="KW-1185">Reference proteome</keyword>
<comment type="caution">
    <text evidence="7">The sequence shown here is derived from an EMBL/GenBank/DDBJ whole genome shotgun (WGS) entry which is preliminary data.</text>
</comment>
<feature type="repeat" description="ANK" evidence="3">
    <location>
        <begin position="690"/>
        <end position="722"/>
    </location>
</feature>
<keyword evidence="1" id="KW-0677">Repeat</keyword>
<evidence type="ECO:0000256" key="4">
    <source>
        <dbReference type="PROSITE-ProRule" id="PRU00042"/>
    </source>
</evidence>
<evidence type="ECO:0000256" key="3">
    <source>
        <dbReference type="PROSITE-ProRule" id="PRU00023"/>
    </source>
</evidence>
<feature type="repeat" description="ANK" evidence="3">
    <location>
        <begin position="623"/>
        <end position="655"/>
    </location>
</feature>
<feature type="repeat" description="ANK" evidence="3">
    <location>
        <begin position="425"/>
        <end position="457"/>
    </location>
</feature>
<dbReference type="PANTHER" id="PTHR24123:SF33">
    <property type="entry name" value="PROTEIN HOS4"/>
    <property type="match status" value="1"/>
</dbReference>
<organism evidence="7 9">
    <name type="scientific">Aspergillus hiratsukae</name>
    <dbReference type="NCBI Taxonomy" id="1194566"/>
    <lineage>
        <taxon>Eukaryota</taxon>
        <taxon>Fungi</taxon>
        <taxon>Dikarya</taxon>
        <taxon>Ascomycota</taxon>
        <taxon>Pezizomycotina</taxon>
        <taxon>Eurotiomycetes</taxon>
        <taxon>Eurotiomycetidae</taxon>
        <taxon>Eurotiales</taxon>
        <taxon>Aspergillaceae</taxon>
        <taxon>Aspergillus</taxon>
        <taxon>Aspergillus subgen. Fumigati</taxon>
    </lineage>
</organism>
<dbReference type="PANTHER" id="PTHR24123">
    <property type="entry name" value="ANKYRIN REPEAT-CONTAINING"/>
    <property type="match status" value="1"/>
</dbReference>
<dbReference type="EMBL" id="JACBAD010001979">
    <property type="protein sequence ID" value="KAF7125516.1"/>
    <property type="molecule type" value="Genomic_DNA"/>
</dbReference>
<keyword evidence="2 3" id="KW-0040">ANK repeat</keyword>
<feature type="region of interest" description="Disordered" evidence="5">
    <location>
        <begin position="268"/>
        <end position="341"/>
    </location>
</feature>
<gene>
    <name evidence="7" type="ORF">CNMCM5793_001755</name>
    <name evidence="8" type="ORF">CNMCM6106_001421</name>
</gene>
<feature type="domain" description="C2H2-type" evidence="6">
    <location>
        <begin position="1185"/>
        <end position="1212"/>
    </location>
</feature>
<feature type="repeat" description="ANK" evidence="3">
    <location>
        <begin position="524"/>
        <end position="556"/>
    </location>
</feature>
<feature type="compositionally biased region" description="Polar residues" evidence="5">
    <location>
        <begin position="930"/>
        <end position="972"/>
    </location>
</feature>